<feature type="transmembrane region" description="Helical" evidence="2">
    <location>
        <begin position="297"/>
        <end position="317"/>
    </location>
</feature>
<organism evidence="4">
    <name type="scientific">Cladocopium goreaui</name>
    <dbReference type="NCBI Taxonomy" id="2562237"/>
    <lineage>
        <taxon>Eukaryota</taxon>
        <taxon>Sar</taxon>
        <taxon>Alveolata</taxon>
        <taxon>Dinophyceae</taxon>
        <taxon>Suessiales</taxon>
        <taxon>Symbiodiniaceae</taxon>
        <taxon>Cladocopium</taxon>
    </lineage>
</organism>
<name>A0A9P1GNP1_9DINO</name>
<feature type="domain" description="N-acetyltransferase" evidence="3">
    <location>
        <begin position="10"/>
        <end position="177"/>
    </location>
</feature>
<dbReference type="AlphaFoldDB" id="A0A9P1GNP1"/>
<comment type="caution">
    <text evidence="4">The sequence shown here is derived from an EMBL/GenBank/DDBJ whole genome shotgun (WGS) entry which is preliminary data.</text>
</comment>
<dbReference type="PANTHER" id="PTHR47370">
    <property type="entry name" value="ACYL-COA N-ACYLTRANSFERASES (NAT) SUPERFAMILY PROTEIN"/>
    <property type="match status" value="1"/>
</dbReference>
<protein>
    <submittedName>
        <fullName evidence="6">Reticulocyte-binding protein homolog 2a (PfR2Ha) (PfRH2a) [Cleaved into: Reticulocyte-binding protein homolog 2a 85 kDa form Reticulocyte-binding protein homolog 2a 285 kDa form]</fullName>
    </submittedName>
</protein>
<evidence type="ECO:0000256" key="2">
    <source>
        <dbReference type="SAM" id="Phobius"/>
    </source>
</evidence>
<dbReference type="SUPFAM" id="SSF55729">
    <property type="entry name" value="Acyl-CoA N-acyltransferases (Nat)"/>
    <property type="match status" value="1"/>
</dbReference>
<feature type="region of interest" description="Disordered" evidence="1">
    <location>
        <begin position="420"/>
        <end position="452"/>
    </location>
</feature>
<proteinExistence type="predicted"/>
<reference evidence="4" key="1">
    <citation type="submission" date="2022-10" db="EMBL/GenBank/DDBJ databases">
        <authorList>
            <person name="Chen Y."/>
            <person name="Dougan E. K."/>
            <person name="Chan C."/>
            <person name="Rhodes N."/>
            <person name="Thang M."/>
        </authorList>
    </citation>
    <scope>NUCLEOTIDE SEQUENCE</scope>
</reference>
<keyword evidence="2" id="KW-1133">Transmembrane helix</keyword>
<dbReference type="CDD" id="cd04301">
    <property type="entry name" value="NAT_SF"/>
    <property type="match status" value="1"/>
</dbReference>
<dbReference type="EMBL" id="CAMXCT010006681">
    <property type="protein sequence ID" value="CAI4018198.1"/>
    <property type="molecule type" value="Genomic_DNA"/>
</dbReference>
<feature type="transmembrane region" description="Helical" evidence="2">
    <location>
        <begin position="255"/>
        <end position="277"/>
    </location>
</feature>
<feature type="compositionally biased region" description="Basic and acidic residues" evidence="1">
    <location>
        <begin position="510"/>
        <end position="601"/>
    </location>
</feature>
<sequence>MASPLLTPELEYRDYKKEDDESCKALEMRAMQGSRYPWLQKFTRVFIRAGFEHFLTFDAKPQQYEDHIIRVAEDRSNGGRIVGVGCAALKTARIHSKMSKVAYIFDLRVDEEYQGCGIGKALTEQIEEGCAAKGASFLYLTVNSDNTKAKSLYAKRGFVHASHRSPALALLAFPDLEDSVNSVEVVGKEAAIKLTSSFYSSADLFLEKLDQLFDSPLYEGTFVARKGDSIAGVSAWNGSSLTGFKIERIFLPISWWRSPIFHVVLVGAGIWAAWRWAVAVQATGRSALETRSVFTSIWFLAMIGITFAGAALLFRAWPVISFIGSKVGSDNTKMRHRLFGPFAFGPTSDQEELMRAVVSRAHNVAREAGYAMSICNMDARHPLRPFFPSNKFSTIFMYKPVEGKELESLPPLTADNFFDPRRWAKPTLDNGDDKDGAKSKDDSKAEDGTATPDWWRLEKSKLLDKKEQSKREKALEEEMKQIEAKEVMKKEERKRKALLEAEKRKVQEAFEKRKREAEQQKLKEEEEWRQKLRERREREAKEEEEKEREREAKREKKRQEKEKKRKIEEAEESKKRQAREAEEKKKREAEEKEKAKREAAEAAKAQAESARLQAEIMRQLPAQGLMGMAQAAQAAAWQQQALPLAMAQAAQAAQVQAAGAFGCQGCQGCDGCFGCNGCMGAMPWGAQAGSFGEPSAGAFGAGMPSAWPQ</sequence>
<dbReference type="InterPro" id="IPR052810">
    <property type="entry name" value="Plant_NAT"/>
</dbReference>
<feature type="region of interest" description="Disordered" evidence="1">
    <location>
        <begin position="466"/>
        <end position="492"/>
    </location>
</feature>
<accession>A0A9P1GNP1</accession>
<evidence type="ECO:0000256" key="1">
    <source>
        <dbReference type="SAM" id="MobiDB-lite"/>
    </source>
</evidence>
<dbReference type="Gene3D" id="3.40.630.30">
    <property type="match status" value="1"/>
</dbReference>
<dbReference type="EMBL" id="CAMXCT020006681">
    <property type="protein sequence ID" value="CAL1171573.1"/>
    <property type="molecule type" value="Genomic_DNA"/>
</dbReference>
<dbReference type="InterPro" id="IPR000182">
    <property type="entry name" value="GNAT_dom"/>
</dbReference>
<keyword evidence="2" id="KW-0472">Membrane</keyword>
<evidence type="ECO:0000313" key="6">
    <source>
        <dbReference type="EMBL" id="CAL4805510.1"/>
    </source>
</evidence>
<keyword evidence="2" id="KW-0812">Transmembrane</keyword>
<evidence type="ECO:0000313" key="7">
    <source>
        <dbReference type="Proteomes" id="UP001152797"/>
    </source>
</evidence>
<feature type="compositionally biased region" description="Basic and acidic residues" evidence="1">
    <location>
        <begin position="466"/>
        <end position="491"/>
    </location>
</feature>
<dbReference type="GO" id="GO:0016747">
    <property type="term" value="F:acyltransferase activity, transferring groups other than amino-acyl groups"/>
    <property type="evidence" value="ECO:0007669"/>
    <property type="project" value="InterPro"/>
</dbReference>
<dbReference type="Pfam" id="PF00583">
    <property type="entry name" value="Acetyltransf_1"/>
    <property type="match status" value="1"/>
</dbReference>
<gene>
    <name evidence="4" type="ORF">C1SCF055_LOCUS42790</name>
</gene>
<dbReference type="PROSITE" id="PS51186">
    <property type="entry name" value="GNAT"/>
    <property type="match status" value="1"/>
</dbReference>
<evidence type="ECO:0000313" key="4">
    <source>
        <dbReference type="EMBL" id="CAI4018198.1"/>
    </source>
</evidence>
<dbReference type="PANTHER" id="PTHR47370:SF10">
    <property type="entry name" value="N-ACETYLTRANSFERASE HLS1-RELATED"/>
    <property type="match status" value="1"/>
</dbReference>
<keyword evidence="7" id="KW-1185">Reference proteome</keyword>
<dbReference type="Proteomes" id="UP001152797">
    <property type="component" value="Unassembled WGS sequence"/>
</dbReference>
<dbReference type="OrthoDB" id="424551at2759"/>
<feature type="compositionally biased region" description="Basic and acidic residues" evidence="1">
    <location>
        <begin position="431"/>
        <end position="447"/>
    </location>
</feature>
<reference evidence="5" key="2">
    <citation type="submission" date="2024-04" db="EMBL/GenBank/DDBJ databases">
        <authorList>
            <person name="Chen Y."/>
            <person name="Shah S."/>
            <person name="Dougan E. K."/>
            <person name="Thang M."/>
            <person name="Chan C."/>
        </authorList>
    </citation>
    <scope>NUCLEOTIDE SEQUENCE [LARGE SCALE GENOMIC DNA]</scope>
</reference>
<evidence type="ECO:0000313" key="5">
    <source>
        <dbReference type="EMBL" id="CAL1171573.1"/>
    </source>
</evidence>
<evidence type="ECO:0000259" key="3">
    <source>
        <dbReference type="PROSITE" id="PS51186"/>
    </source>
</evidence>
<dbReference type="InterPro" id="IPR016181">
    <property type="entry name" value="Acyl_CoA_acyltransferase"/>
</dbReference>
<dbReference type="EMBL" id="CAMXCT030006681">
    <property type="protein sequence ID" value="CAL4805510.1"/>
    <property type="molecule type" value="Genomic_DNA"/>
</dbReference>
<feature type="region of interest" description="Disordered" evidence="1">
    <location>
        <begin position="510"/>
        <end position="606"/>
    </location>
</feature>